<dbReference type="PROSITE" id="PS50995">
    <property type="entry name" value="HTH_MARR_2"/>
    <property type="match status" value="1"/>
</dbReference>
<dbReference type="SUPFAM" id="SSF46785">
    <property type="entry name" value="Winged helix' DNA-binding domain"/>
    <property type="match status" value="1"/>
</dbReference>
<dbReference type="STRING" id="207559.Dde_1560"/>
<reference evidence="2 3" key="1">
    <citation type="journal article" date="2011" name="J. Bacteriol.">
        <title>Complete genome sequence and updated annotation of Desulfovibrio alaskensis G20.</title>
        <authorList>
            <person name="Hauser L.J."/>
            <person name="Land M.L."/>
            <person name="Brown S.D."/>
            <person name="Larimer F."/>
            <person name="Keller K.L."/>
            <person name="Rapp-Giles B.J."/>
            <person name="Price M.N."/>
            <person name="Lin M."/>
            <person name="Bruce D.C."/>
            <person name="Detter J.C."/>
            <person name="Tapia R."/>
            <person name="Han C.S."/>
            <person name="Goodwin L.A."/>
            <person name="Cheng J.F."/>
            <person name="Pitluck S."/>
            <person name="Copeland A."/>
            <person name="Lucas S."/>
            <person name="Nolan M."/>
            <person name="Lapidus A.L."/>
            <person name="Palumbo A.V."/>
            <person name="Wall J.D."/>
        </authorList>
    </citation>
    <scope>NUCLEOTIDE SEQUENCE [LARGE SCALE GENOMIC DNA]</scope>
    <source>
        <strain evidence="3">ATCC BAA 1058 / DSM 17464 / G20</strain>
    </source>
</reference>
<protein>
    <submittedName>
        <fullName evidence="2">Regulatory protein MarR</fullName>
    </submittedName>
</protein>
<accession>Q311N9</accession>
<feature type="domain" description="HTH marR-type" evidence="1">
    <location>
        <begin position="12"/>
        <end position="144"/>
    </location>
</feature>
<evidence type="ECO:0000259" key="1">
    <source>
        <dbReference type="PROSITE" id="PS50995"/>
    </source>
</evidence>
<sequence length="151" mass="16617">MKPHTCACGAELHDLFRQVVRLNAALGIIMDSVHEQSGMTTPQKRVATQIAESGPLTVPDIAFVLGVSRQFIQTVCNDLHLTGLLEFRDNPKHKRSRLAVLTAAGQQAYNAAVCKENEMIQTIFSGTDGTDVRRATALLDALRRRIEETAF</sequence>
<dbReference type="Gene3D" id="1.10.10.10">
    <property type="entry name" value="Winged helix-like DNA-binding domain superfamily/Winged helix DNA-binding domain"/>
    <property type="match status" value="1"/>
</dbReference>
<dbReference type="RefSeq" id="WP_011367519.1">
    <property type="nucleotide sequence ID" value="NC_007519.1"/>
</dbReference>
<dbReference type="KEGG" id="dde:Dde_1560"/>
<organism evidence="2 3">
    <name type="scientific">Oleidesulfovibrio alaskensis (strain ATCC BAA-1058 / DSM 17464 / G20)</name>
    <name type="common">Desulfovibrio alaskensis</name>
    <dbReference type="NCBI Taxonomy" id="207559"/>
    <lineage>
        <taxon>Bacteria</taxon>
        <taxon>Pseudomonadati</taxon>
        <taxon>Thermodesulfobacteriota</taxon>
        <taxon>Desulfovibrionia</taxon>
        <taxon>Desulfovibrionales</taxon>
        <taxon>Desulfovibrionaceae</taxon>
        <taxon>Oleidesulfovibrio</taxon>
    </lineage>
</organism>
<dbReference type="InterPro" id="IPR039422">
    <property type="entry name" value="MarR/SlyA-like"/>
</dbReference>
<dbReference type="Pfam" id="PF12802">
    <property type="entry name" value="MarR_2"/>
    <property type="match status" value="1"/>
</dbReference>
<proteinExistence type="predicted"/>
<dbReference type="GO" id="GO:0003700">
    <property type="term" value="F:DNA-binding transcription factor activity"/>
    <property type="evidence" value="ECO:0007669"/>
    <property type="project" value="InterPro"/>
</dbReference>
<keyword evidence="3" id="KW-1185">Reference proteome</keyword>
<dbReference type="InterPro" id="IPR036390">
    <property type="entry name" value="WH_DNA-bd_sf"/>
</dbReference>
<dbReference type="PANTHER" id="PTHR33164">
    <property type="entry name" value="TRANSCRIPTIONAL REGULATOR, MARR FAMILY"/>
    <property type="match status" value="1"/>
</dbReference>
<dbReference type="HOGENOM" id="CLU_083287_5_1_7"/>
<gene>
    <name evidence="2" type="ordered locus">Dde_1560</name>
</gene>
<dbReference type="PANTHER" id="PTHR33164:SF99">
    <property type="entry name" value="MARR FAMILY REGULATORY PROTEIN"/>
    <property type="match status" value="1"/>
</dbReference>
<dbReference type="Proteomes" id="UP000002710">
    <property type="component" value="Chromosome"/>
</dbReference>
<evidence type="ECO:0000313" key="3">
    <source>
        <dbReference type="Proteomes" id="UP000002710"/>
    </source>
</evidence>
<name>Q311N9_OLEA2</name>
<dbReference type="InterPro" id="IPR000835">
    <property type="entry name" value="HTH_MarR-typ"/>
</dbReference>
<dbReference type="SMART" id="SM00347">
    <property type="entry name" value="HTH_MARR"/>
    <property type="match status" value="1"/>
</dbReference>
<dbReference type="eggNOG" id="COG1846">
    <property type="taxonomic scope" value="Bacteria"/>
</dbReference>
<dbReference type="InterPro" id="IPR036388">
    <property type="entry name" value="WH-like_DNA-bd_sf"/>
</dbReference>
<dbReference type="AlphaFoldDB" id="Q311N9"/>
<dbReference type="GO" id="GO:0006950">
    <property type="term" value="P:response to stress"/>
    <property type="evidence" value="ECO:0007669"/>
    <property type="project" value="TreeGrafter"/>
</dbReference>
<dbReference type="EMBL" id="CP000112">
    <property type="protein sequence ID" value="ABB38357.1"/>
    <property type="molecule type" value="Genomic_DNA"/>
</dbReference>
<evidence type="ECO:0000313" key="2">
    <source>
        <dbReference type="EMBL" id="ABB38357.1"/>
    </source>
</evidence>